<reference evidence="1" key="1">
    <citation type="submission" date="2020-08" db="EMBL/GenBank/DDBJ databases">
        <title>Multicomponent nature underlies the extraordinary mechanical properties of spider dragline silk.</title>
        <authorList>
            <person name="Kono N."/>
            <person name="Nakamura H."/>
            <person name="Mori M."/>
            <person name="Yoshida Y."/>
            <person name="Ohtoshi R."/>
            <person name="Malay A.D."/>
            <person name="Moran D.A.P."/>
            <person name="Tomita M."/>
            <person name="Numata K."/>
            <person name="Arakawa K."/>
        </authorList>
    </citation>
    <scope>NUCLEOTIDE SEQUENCE</scope>
</reference>
<keyword evidence="2" id="KW-1185">Reference proteome</keyword>
<accession>A0A8X6UKQ3</accession>
<comment type="caution">
    <text evidence="1">The sequence shown here is derived from an EMBL/GenBank/DDBJ whole genome shotgun (WGS) entry which is preliminary data.</text>
</comment>
<gene>
    <name evidence="1" type="ORF">NPIL_674601</name>
</gene>
<proteinExistence type="predicted"/>
<name>A0A8X6UKQ3_NEPPI</name>
<protein>
    <submittedName>
        <fullName evidence="1">Uncharacterized protein</fullName>
    </submittedName>
</protein>
<sequence length="126" mass="13786">MVNPFNASIGIVAPWLLNWCPRTCTLPALCVVSLIFKAASQPVNSNVALLLGEGTGLYTLKTTGPEVSIVLELEILALMSSESMACVAISMGWVLEKWVQVVAWDCFLIAELLFLEDEFCDLLFSM</sequence>
<evidence type="ECO:0000313" key="1">
    <source>
        <dbReference type="EMBL" id="GFU31866.1"/>
    </source>
</evidence>
<dbReference type="Proteomes" id="UP000887013">
    <property type="component" value="Unassembled WGS sequence"/>
</dbReference>
<evidence type="ECO:0000313" key="2">
    <source>
        <dbReference type="Proteomes" id="UP000887013"/>
    </source>
</evidence>
<organism evidence="1 2">
    <name type="scientific">Nephila pilipes</name>
    <name type="common">Giant wood spider</name>
    <name type="synonym">Nephila maculata</name>
    <dbReference type="NCBI Taxonomy" id="299642"/>
    <lineage>
        <taxon>Eukaryota</taxon>
        <taxon>Metazoa</taxon>
        <taxon>Ecdysozoa</taxon>
        <taxon>Arthropoda</taxon>
        <taxon>Chelicerata</taxon>
        <taxon>Arachnida</taxon>
        <taxon>Araneae</taxon>
        <taxon>Araneomorphae</taxon>
        <taxon>Entelegynae</taxon>
        <taxon>Araneoidea</taxon>
        <taxon>Nephilidae</taxon>
        <taxon>Nephila</taxon>
    </lineage>
</organism>
<dbReference type="AlphaFoldDB" id="A0A8X6UKQ3"/>
<dbReference type="EMBL" id="BMAW01083046">
    <property type="protein sequence ID" value="GFU31866.1"/>
    <property type="molecule type" value="Genomic_DNA"/>
</dbReference>